<keyword evidence="3" id="KW-1185">Reference proteome</keyword>
<evidence type="ECO:0000259" key="1">
    <source>
        <dbReference type="PROSITE" id="PS50943"/>
    </source>
</evidence>
<dbReference type="EMBL" id="CP001734">
    <property type="protein sequence ID" value="ACV69646.1"/>
    <property type="molecule type" value="Genomic_DNA"/>
</dbReference>
<sequence>MQTRTKTPHTDTVDIRITGPAEKKAEVLRDLKKHGYVDTSDCAPWRELFPELKDEPEYSVILRAARNRSGLTQIELSEKTGIAQSHLSSMENGKLEIGKDRAKRLAEVLDLDYRIFL</sequence>
<reference evidence="2 3" key="2">
    <citation type="journal article" date="2010" name="Stand. Genomic Sci.">
        <title>Complete genome sequence of Desulfohalobium retbaense type strain (HR(100)).</title>
        <authorList>
            <person name="Spring S."/>
            <person name="Nolan M."/>
            <person name="Lapidus A."/>
            <person name="Glavina Del Rio T."/>
            <person name="Copeland A."/>
            <person name="Tice H."/>
            <person name="Cheng J.F."/>
            <person name="Lucas S."/>
            <person name="Land M."/>
            <person name="Chen F."/>
            <person name="Bruce D."/>
            <person name="Goodwin L."/>
            <person name="Pitluck S."/>
            <person name="Ivanova N."/>
            <person name="Mavromatis K."/>
            <person name="Mikhailova N."/>
            <person name="Pati A."/>
            <person name="Chen A."/>
            <person name="Palaniappan K."/>
            <person name="Hauser L."/>
            <person name="Chang Y.J."/>
            <person name="Jeffries C.D."/>
            <person name="Munk C."/>
            <person name="Kiss H."/>
            <person name="Chain P."/>
            <person name="Han C."/>
            <person name="Brettin T."/>
            <person name="Detter J.C."/>
            <person name="Schuler E."/>
            <person name="Goker M."/>
            <person name="Rohde M."/>
            <person name="Bristow J."/>
            <person name="Eisen J.A."/>
            <person name="Markowitz V."/>
            <person name="Hugenholtz P."/>
            <person name="Kyrpides N.C."/>
            <person name="Klenk H.P."/>
        </authorList>
    </citation>
    <scope>NUCLEOTIDE SEQUENCE [LARGE SCALE GENOMIC DNA]</scope>
    <source>
        <strain evidence="2 3">DSM 5692</strain>
    </source>
</reference>
<dbReference type="KEGG" id="drt:Dret_2363"/>
<evidence type="ECO:0000313" key="3">
    <source>
        <dbReference type="Proteomes" id="UP000001052"/>
    </source>
</evidence>
<dbReference type="OrthoDB" id="9807711at2"/>
<dbReference type="eggNOG" id="COG1813">
    <property type="taxonomic scope" value="Bacteria"/>
</dbReference>
<gene>
    <name evidence="2" type="ordered locus">Dret_2363</name>
</gene>
<dbReference type="Pfam" id="PF01381">
    <property type="entry name" value="HTH_3"/>
    <property type="match status" value="1"/>
</dbReference>
<proteinExistence type="predicted"/>
<dbReference type="RefSeq" id="WP_015752780.1">
    <property type="nucleotide sequence ID" value="NC_013223.1"/>
</dbReference>
<accession>C8X5E9</accession>
<dbReference type="InterPro" id="IPR001387">
    <property type="entry name" value="Cro/C1-type_HTH"/>
</dbReference>
<reference evidence="3" key="1">
    <citation type="submission" date="2009-09" db="EMBL/GenBank/DDBJ databases">
        <title>The complete chromosome of Desulfohalobium retbaense DSM 5692.</title>
        <authorList>
            <consortium name="US DOE Joint Genome Institute (JGI-PGF)"/>
            <person name="Lucas S."/>
            <person name="Copeland A."/>
            <person name="Lapidus A."/>
            <person name="Glavina del Rio T."/>
            <person name="Dalin E."/>
            <person name="Tice H."/>
            <person name="Bruce D."/>
            <person name="Goodwin L."/>
            <person name="Pitluck S."/>
            <person name="Kyrpides N."/>
            <person name="Mavromatis K."/>
            <person name="Ivanova N."/>
            <person name="Mikhailova N."/>
            <person name="Munk A.C."/>
            <person name="Brettin T."/>
            <person name="Detter J.C."/>
            <person name="Han C."/>
            <person name="Tapia R."/>
            <person name="Larimer F."/>
            <person name="Land M."/>
            <person name="Hauser L."/>
            <person name="Markowitz V."/>
            <person name="Cheng J.-F."/>
            <person name="Hugenholtz P."/>
            <person name="Woyke T."/>
            <person name="Wu D."/>
            <person name="Spring S."/>
            <person name="Klenk H.-P."/>
            <person name="Eisen J.A."/>
        </authorList>
    </citation>
    <scope>NUCLEOTIDE SEQUENCE [LARGE SCALE GENOMIC DNA]</scope>
    <source>
        <strain evidence="3">DSM 5692</strain>
    </source>
</reference>
<dbReference type="HOGENOM" id="CLU_163847_0_0_7"/>
<dbReference type="InterPro" id="IPR010982">
    <property type="entry name" value="Lambda_DNA-bd_dom_sf"/>
</dbReference>
<feature type="domain" description="HTH cro/C1-type" evidence="1">
    <location>
        <begin position="62"/>
        <end position="116"/>
    </location>
</feature>
<protein>
    <submittedName>
        <fullName evidence="2">Transcriptional regulator, XRE family</fullName>
    </submittedName>
</protein>
<name>C8X5E9_DESRD</name>
<organism evidence="2 3">
    <name type="scientific">Desulfohalobium retbaense (strain ATCC 49708 / DSM 5692 / JCM 16813 / HR100)</name>
    <dbReference type="NCBI Taxonomy" id="485915"/>
    <lineage>
        <taxon>Bacteria</taxon>
        <taxon>Pseudomonadati</taxon>
        <taxon>Thermodesulfobacteriota</taxon>
        <taxon>Desulfovibrionia</taxon>
        <taxon>Desulfovibrionales</taxon>
        <taxon>Desulfohalobiaceae</taxon>
        <taxon>Desulfohalobium</taxon>
    </lineage>
</organism>
<dbReference type="AlphaFoldDB" id="C8X5E9"/>
<dbReference type="CDD" id="cd00093">
    <property type="entry name" value="HTH_XRE"/>
    <property type="match status" value="1"/>
</dbReference>
<dbReference type="STRING" id="485915.Dret_2363"/>
<dbReference type="SUPFAM" id="SSF47413">
    <property type="entry name" value="lambda repressor-like DNA-binding domains"/>
    <property type="match status" value="1"/>
</dbReference>
<evidence type="ECO:0000313" key="2">
    <source>
        <dbReference type="EMBL" id="ACV69646.1"/>
    </source>
</evidence>
<dbReference type="SMART" id="SM00530">
    <property type="entry name" value="HTH_XRE"/>
    <property type="match status" value="1"/>
</dbReference>
<dbReference type="Gene3D" id="1.10.260.40">
    <property type="entry name" value="lambda repressor-like DNA-binding domains"/>
    <property type="match status" value="1"/>
</dbReference>
<dbReference type="Proteomes" id="UP000001052">
    <property type="component" value="Chromosome"/>
</dbReference>
<dbReference type="PROSITE" id="PS50943">
    <property type="entry name" value="HTH_CROC1"/>
    <property type="match status" value="1"/>
</dbReference>
<dbReference type="GO" id="GO:0003677">
    <property type="term" value="F:DNA binding"/>
    <property type="evidence" value="ECO:0007669"/>
    <property type="project" value="InterPro"/>
</dbReference>